<dbReference type="RefSeq" id="WP_244715041.1">
    <property type="nucleotide sequence ID" value="NZ_CP095072.1"/>
</dbReference>
<organism evidence="2 3">
    <name type="scientific">Gracilibacillus caseinilyticus</name>
    <dbReference type="NCBI Taxonomy" id="2932256"/>
    <lineage>
        <taxon>Bacteria</taxon>
        <taxon>Bacillati</taxon>
        <taxon>Bacillota</taxon>
        <taxon>Bacilli</taxon>
        <taxon>Bacillales</taxon>
        <taxon>Bacillaceae</taxon>
        <taxon>Gracilibacillus</taxon>
    </lineage>
</organism>
<name>A0ABY4ESP5_9BACI</name>
<sequence>MDIKVSEKALQWFKDEVEVKEGNTVKFQAKYGGYSPIHEGFSLAFALNEPIEEPLVTTEIDNITFFIEDTDAWYFKGYQLHVEFDDDLQEVKYEYEEEK</sequence>
<evidence type="ECO:0000256" key="1">
    <source>
        <dbReference type="ARBA" id="ARBA00006718"/>
    </source>
</evidence>
<evidence type="ECO:0000313" key="2">
    <source>
        <dbReference type="EMBL" id="UOQ46679.1"/>
    </source>
</evidence>
<dbReference type="InterPro" id="IPR035903">
    <property type="entry name" value="HesB-like_dom_sf"/>
</dbReference>
<comment type="similarity">
    <text evidence="1">Belongs to the HesB/IscA family.</text>
</comment>
<dbReference type="EMBL" id="CP095072">
    <property type="protein sequence ID" value="UOQ46679.1"/>
    <property type="molecule type" value="Genomic_DNA"/>
</dbReference>
<protein>
    <submittedName>
        <fullName evidence="2">HesB/YadR/YfhF family protein</fullName>
    </submittedName>
</protein>
<reference evidence="2 3" key="1">
    <citation type="submission" date="2022-04" db="EMBL/GenBank/DDBJ databases">
        <title>Gracilibacillus sp. isolated from saltern.</title>
        <authorList>
            <person name="Won M."/>
            <person name="Lee C.-M."/>
            <person name="Woen H.-Y."/>
            <person name="Kwon S.-W."/>
        </authorList>
    </citation>
    <scope>NUCLEOTIDE SEQUENCE [LARGE SCALE GENOMIC DNA]</scope>
    <source>
        <strain evidence="2 3">SSWR10-1</strain>
    </source>
</reference>
<accession>A0ABY4ESP5</accession>
<dbReference type="PIRSF" id="PIRSF034852">
    <property type="entry name" value="UCP034852"/>
    <property type="match status" value="1"/>
</dbReference>
<gene>
    <name evidence="2" type="ORF">MUN88_11245</name>
</gene>
<dbReference type="InterPro" id="IPR008326">
    <property type="entry name" value="PdhI-like"/>
</dbReference>
<dbReference type="SUPFAM" id="SSF89360">
    <property type="entry name" value="HesB-like domain"/>
    <property type="match status" value="1"/>
</dbReference>
<evidence type="ECO:0000313" key="3">
    <source>
        <dbReference type="Proteomes" id="UP000831782"/>
    </source>
</evidence>
<keyword evidence="3" id="KW-1185">Reference proteome</keyword>
<proteinExistence type="inferred from homology"/>
<dbReference type="Proteomes" id="UP000831782">
    <property type="component" value="Chromosome"/>
</dbReference>